<dbReference type="Proteomes" id="UP001195769">
    <property type="component" value="Unassembled WGS sequence"/>
</dbReference>
<accession>A0AAD4HHJ2</accession>
<name>A0AAD4HHJ2_9AGAM</name>
<gene>
    <name evidence="1" type="ORF">F5891DRAFT_984026</name>
</gene>
<comment type="caution">
    <text evidence="1">The sequence shown here is derived from an EMBL/GenBank/DDBJ whole genome shotgun (WGS) entry which is preliminary data.</text>
</comment>
<sequence>MIPSGQLLLEENTLLIMQKIINCEILELSSLEWRAERNDVSDNGWNTNEDEDELLAATYNCEILDASLYYMIEDKCPQDRQKKKVVKSKTNYRETNQKQVFAMHKVEFLTHTQQPNCGKCVIFPNTVLEEPLAIQQGENSVGHIHAASVRWKGTKPYQNPTTAQHCEEEMTIEEDMCTKLQAAIGAYGIVNEGEAANKDIYSIIHIPQLDGIMDVMASAKILN</sequence>
<proteinExistence type="predicted"/>
<protein>
    <submittedName>
        <fullName evidence="1">Uncharacterized protein</fullName>
    </submittedName>
</protein>
<organism evidence="1 2">
    <name type="scientific">Suillus fuscotomentosus</name>
    <dbReference type="NCBI Taxonomy" id="1912939"/>
    <lineage>
        <taxon>Eukaryota</taxon>
        <taxon>Fungi</taxon>
        <taxon>Dikarya</taxon>
        <taxon>Basidiomycota</taxon>
        <taxon>Agaricomycotina</taxon>
        <taxon>Agaricomycetes</taxon>
        <taxon>Agaricomycetidae</taxon>
        <taxon>Boletales</taxon>
        <taxon>Suillineae</taxon>
        <taxon>Suillaceae</taxon>
        <taxon>Suillus</taxon>
    </lineage>
</organism>
<evidence type="ECO:0000313" key="1">
    <source>
        <dbReference type="EMBL" id="KAG1895724.1"/>
    </source>
</evidence>
<evidence type="ECO:0000313" key="2">
    <source>
        <dbReference type="Proteomes" id="UP001195769"/>
    </source>
</evidence>
<dbReference type="AlphaFoldDB" id="A0AAD4HHJ2"/>
<dbReference type="RefSeq" id="XP_041221300.1">
    <property type="nucleotide sequence ID" value="XM_041377393.1"/>
</dbReference>
<keyword evidence="2" id="KW-1185">Reference proteome</keyword>
<dbReference type="EMBL" id="JABBWK010000063">
    <property type="protein sequence ID" value="KAG1895724.1"/>
    <property type="molecule type" value="Genomic_DNA"/>
</dbReference>
<reference evidence="1" key="1">
    <citation type="journal article" date="2020" name="New Phytol.">
        <title>Comparative genomics reveals dynamic genome evolution in host specialist ectomycorrhizal fungi.</title>
        <authorList>
            <person name="Lofgren L.A."/>
            <person name="Nguyen N.H."/>
            <person name="Vilgalys R."/>
            <person name="Ruytinx J."/>
            <person name="Liao H.L."/>
            <person name="Branco S."/>
            <person name="Kuo A."/>
            <person name="LaButti K."/>
            <person name="Lipzen A."/>
            <person name="Andreopoulos W."/>
            <person name="Pangilinan J."/>
            <person name="Riley R."/>
            <person name="Hundley H."/>
            <person name="Na H."/>
            <person name="Barry K."/>
            <person name="Grigoriev I.V."/>
            <person name="Stajich J.E."/>
            <person name="Kennedy P.G."/>
        </authorList>
    </citation>
    <scope>NUCLEOTIDE SEQUENCE</scope>
    <source>
        <strain evidence="1">FC203</strain>
    </source>
</reference>
<dbReference type="GeneID" id="64671691"/>